<dbReference type="GO" id="GO:0003964">
    <property type="term" value="F:RNA-directed DNA polymerase activity"/>
    <property type="evidence" value="ECO:0007669"/>
    <property type="project" value="UniProtKB-KW"/>
</dbReference>
<accession>A0AAE1G2Z9</accession>
<dbReference type="InterPro" id="IPR041373">
    <property type="entry name" value="RT_RNaseH"/>
</dbReference>
<proteinExistence type="predicted"/>
<dbReference type="FunFam" id="1.10.340.70:FF:000001">
    <property type="entry name" value="Retrovirus-related Pol polyprotein from transposon gypsy-like Protein"/>
    <property type="match status" value="1"/>
</dbReference>
<evidence type="ECO:0000256" key="2">
    <source>
        <dbReference type="ARBA" id="ARBA00022679"/>
    </source>
</evidence>
<keyword evidence="11" id="KW-1185">Reference proteome</keyword>
<dbReference type="EMBL" id="JAWQEG010000940">
    <property type="protein sequence ID" value="KAK3883907.1"/>
    <property type="molecule type" value="Genomic_DNA"/>
</dbReference>
<dbReference type="Pfam" id="PF17921">
    <property type="entry name" value="Integrase_H2C2"/>
    <property type="match status" value="1"/>
</dbReference>
<evidence type="ECO:0000259" key="8">
    <source>
        <dbReference type="Pfam" id="PF17917"/>
    </source>
</evidence>
<evidence type="ECO:0000256" key="5">
    <source>
        <dbReference type="ARBA" id="ARBA00022759"/>
    </source>
</evidence>
<gene>
    <name evidence="10" type="ORF">Pcinc_011809</name>
</gene>
<dbReference type="GO" id="GO:0004519">
    <property type="term" value="F:endonuclease activity"/>
    <property type="evidence" value="ECO:0007669"/>
    <property type="project" value="UniProtKB-KW"/>
</dbReference>
<keyword evidence="2" id="KW-0808">Transferase</keyword>
<evidence type="ECO:0000256" key="7">
    <source>
        <dbReference type="ARBA" id="ARBA00022918"/>
    </source>
</evidence>
<evidence type="ECO:0000313" key="10">
    <source>
        <dbReference type="EMBL" id="KAK3883907.1"/>
    </source>
</evidence>
<dbReference type="InterPro" id="IPR043128">
    <property type="entry name" value="Rev_trsase/Diguanyl_cyclase"/>
</dbReference>
<dbReference type="InterPro" id="IPR043502">
    <property type="entry name" value="DNA/RNA_pol_sf"/>
</dbReference>
<reference evidence="10" key="1">
    <citation type="submission" date="2023-10" db="EMBL/GenBank/DDBJ databases">
        <title>Genome assemblies of two species of porcelain crab, Petrolisthes cinctipes and Petrolisthes manimaculis (Anomura: Porcellanidae).</title>
        <authorList>
            <person name="Angst P."/>
        </authorList>
    </citation>
    <scope>NUCLEOTIDE SEQUENCE</scope>
    <source>
        <strain evidence="10">PB745_01</strain>
        <tissue evidence="10">Gill</tissue>
    </source>
</reference>
<dbReference type="EC" id="2.7.7.49" evidence="1"/>
<sequence length="515" mass="57967">MGHCSAMDAYTKRFDDAVTDFPRKQKCVDDTLLYDSSVEGAFWHTYDFLELCAKKGITLKPEKFRFCKREVEFGDFHFGWEEYRPEDRLVAIRNFTVPSQPTITDIRSWFGFVNQLAPFLAAAPVMTPFRDLLKKPTGSKVYWDEQLRQKLAQAKETICQLAKDGLAGGWRLALCGSRHLTEAEAGYAPIEGEALAVAWCLRKARLFLLGCPNLVLVTDHRPLVGLLSNKALTDIVNPRLFRLKEQTLQYQFTMRYLPGKRNCAADFLSRYPSMKTPPDATDEEQGEDLAAAMATAVVANLDLSDSLALDEDMVLQASQDDPVYQLLIERVLAGDWHPQRAQEIACLRQYYSVRERLGVSGGLVTYTYDQNHPRLVVPESLRQQVAANLHAGHQGVDSMLRRARQAVYWPGIEGDLRHHRSSCQTCNTHSPSQPPEPLLLTPPLLYPFQQTVVNICQLEGHNYLSNGRAEAAVKSAKRVLRGNIGADGNLDTDKATLALMQYHNMPLRDINKSPA</sequence>
<dbReference type="InterPro" id="IPR050951">
    <property type="entry name" value="Retrovirus_Pol_polyprotein"/>
</dbReference>
<evidence type="ECO:0000256" key="4">
    <source>
        <dbReference type="ARBA" id="ARBA00022722"/>
    </source>
</evidence>
<evidence type="ECO:0000256" key="1">
    <source>
        <dbReference type="ARBA" id="ARBA00012493"/>
    </source>
</evidence>
<dbReference type="AlphaFoldDB" id="A0AAE1G2Z9"/>
<keyword evidence="5" id="KW-0255">Endonuclease</keyword>
<dbReference type="GO" id="GO:0016787">
    <property type="term" value="F:hydrolase activity"/>
    <property type="evidence" value="ECO:0007669"/>
    <property type="project" value="UniProtKB-KW"/>
</dbReference>
<evidence type="ECO:0000256" key="6">
    <source>
        <dbReference type="ARBA" id="ARBA00022801"/>
    </source>
</evidence>
<keyword evidence="7" id="KW-0695">RNA-directed DNA polymerase</keyword>
<evidence type="ECO:0000256" key="3">
    <source>
        <dbReference type="ARBA" id="ARBA00022695"/>
    </source>
</evidence>
<name>A0AAE1G2Z9_PETCI</name>
<keyword evidence="4" id="KW-0540">Nuclease</keyword>
<dbReference type="SUPFAM" id="SSF56672">
    <property type="entry name" value="DNA/RNA polymerases"/>
    <property type="match status" value="1"/>
</dbReference>
<evidence type="ECO:0000313" key="11">
    <source>
        <dbReference type="Proteomes" id="UP001286313"/>
    </source>
</evidence>
<keyword evidence="6" id="KW-0378">Hydrolase</keyword>
<feature type="domain" description="Reverse transcriptase RNase H-like" evidence="8">
    <location>
        <begin position="159"/>
        <end position="245"/>
    </location>
</feature>
<keyword evidence="3" id="KW-0548">Nucleotidyltransferase</keyword>
<comment type="caution">
    <text evidence="10">The sequence shown here is derived from an EMBL/GenBank/DDBJ whole genome shotgun (WGS) entry which is preliminary data.</text>
</comment>
<dbReference type="Gene3D" id="3.30.70.270">
    <property type="match status" value="1"/>
</dbReference>
<organism evidence="10 11">
    <name type="scientific">Petrolisthes cinctipes</name>
    <name type="common">Flat porcelain crab</name>
    <dbReference type="NCBI Taxonomy" id="88211"/>
    <lineage>
        <taxon>Eukaryota</taxon>
        <taxon>Metazoa</taxon>
        <taxon>Ecdysozoa</taxon>
        <taxon>Arthropoda</taxon>
        <taxon>Crustacea</taxon>
        <taxon>Multicrustacea</taxon>
        <taxon>Malacostraca</taxon>
        <taxon>Eumalacostraca</taxon>
        <taxon>Eucarida</taxon>
        <taxon>Decapoda</taxon>
        <taxon>Pleocyemata</taxon>
        <taxon>Anomura</taxon>
        <taxon>Galatheoidea</taxon>
        <taxon>Porcellanidae</taxon>
        <taxon>Petrolisthes</taxon>
    </lineage>
</organism>
<dbReference type="PANTHER" id="PTHR37984">
    <property type="entry name" value="PROTEIN CBG26694"/>
    <property type="match status" value="1"/>
</dbReference>
<dbReference type="PANTHER" id="PTHR37984:SF7">
    <property type="entry name" value="INTEGRASE CATALYTIC DOMAIN-CONTAINING PROTEIN"/>
    <property type="match status" value="1"/>
</dbReference>
<dbReference type="Gene3D" id="1.10.340.70">
    <property type="match status" value="1"/>
</dbReference>
<feature type="domain" description="Integrase zinc-binding" evidence="9">
    <location>
        <begin position="377"/>
        <end position="431"/>
    </location>
</feature>
<dbReference type="InterPro" id="IPR041588">
    <property type="entry name" value="Integrase_H2C2"/>
</dbReference>
<evidence type="ECO:0000259" key="9">
    <source>
        <dbReference type="Pfam" id="PF17921"/>
    </source>
</evidence>
<dbReference type="Pfam" id="PF17917">
    <property type="entry name" value="RT_RNaseH"/>
    <property type="match status" value="1"/>
</dbReference>
<dbReference type="Proteomes" id="UP001286313">
    <property type="component" value="Unassembled WGS sequence"/>
</dbReference>
<protein>
    <recommendedName>
        <fullName evidence="1">RNA-directed DNA polymerase</fullName>
        <ecNumber evidence="1">2.7.7.49</ecNumber>
    </recommendedName>
</protein>